<dbReference type="PANTHER" id="PTHR47988">
    <property type="entry name" value="SOMATIC EMBRYOGENESIS RECEPTOR KINASE 1"/>
    <property type="match status" value="1"/>
</dbReference>
<keyword evidence="4 10" id="KW-0732">Signal</keyword>
<dbReference type="FunFam" id="3.30.200.20:FF:000015">
    <property type="entry name" value="Somatic embryogenesis receptor kinase 1"/>
    <property type="match status" value="1"/>
</dbReference>
<dbReference type="STRING" id="43335.A0A4U5QVH0"/>
<evidence type="ECO:0000256" key="8">
    <source>
        <dbReference type="PROSITE-ProRule" id="PRU10141"/>
    </source>
</evidence>
<dbReference type="EMBL" id="RCHU01000101">
    <property type="protein sequence ID" value="TKS15058.1"/>
    <property type="molecule type" value="Genomic_DNA"/>
</dbReference>
<dbReference type="Pfam" id="PF08263">
    <property type="entry name" value="LRRNT_2"/>
    <property type="match status" value="1"/>
</dbReference>
<reference evidence="12" key="1">
    <citation type="submission" date="2018-10" db="EMBL/GenBank/DDBJ databases">
        <title>Population genomic analysis revealed the cold adaptation of white poplar.</title>
        <authorList>
            <person name="Liu Y.-J."/>
        </authorList>
    </citation>
    <scope>NUCLEOTIDE SEQUENCE [LARGE SCALE GENOMIC DNA]</scope>
    <source>
        <strain evidence="12">PAL-ZL1</strain>
    </source>
</reference>
<dbReference type="AlphaFoldDB" id="A0A4U5QVH0"/>
<evidence type="ECO:0000256" key="9">
    <source>
        <dbReference type="SAM" id="Phobius"/>
    </source>
</evidence>
<keyword evidence="2" id="KW-0433">Leucine-rich repeat</keyword>
<protein>
    <recommendedName>
        <fullName evidence="11">Protein kinase domain-containing protein</fullName>
    </recommendedName>
</protein>
<evidence type="ECO:0000256" key="4">
    <source>
        <dbReference type="ARBA" id="ARBA00022729"/>
    </source>
</evidence>
<dbReference type="InterPro" id="IPR001611">
    <property type="entry name" value="Leu-rich_rpt"/>
</dbReference>
<feature type="domain" description="Protein kinase" evidence="11">
    <location>
        <begin position="302"/>
        <end position="506"/>
    </location>
</feature>
<dbReference type="Pfam" id="PF13855">
    <property type="entry name" value="LRR_8"/>
    <property type="match status" value="1"/>
</dbReference>
<name>A0A4U5QVH0_POPAL</name>
<keyword evidence="6 9" id="KW-1133">Transmembrane helix</keyword>
<evidence type="ECO:0000256" key="5">
    <source>
        <dbReference type="ARBA" id="ARBA00022737"/>
    </source>
</evidence>
<gene>
    <name evidence="12" type="ORF">D5086_0000037250</name>
</gene>
<accession>A0A4U5QVH0</accession>
<dbReference type="Pfam" id="PF00560">
    <property type="entry name" value="LRR_1"/>
    <property type="match status" value="1"/>
</dbReference>
<keyword evidence="3 9" id="KW-0812">Transmembrane</keyword>
<dbReference type="Gene3D" id="3.30.200.20">
    <property type="entry name" value="Phosphorylase Kinase, domain 1"/>
    <property type="match status" value="1"/>
</dbReference>
<dbReference type="GO" id="GO:0004672">
    <property type="term" value="F:protein kinase activity"/>
    <property type="evidence" value="ECO:0007669"/>
    <property type="project" value="InterPro"/>
</dbReference>
<proteinExistence type="predicted"/>
<dbReference type="GO" id="GO:0005524">
    <property type="term" value="F:ATP binding"/>
    <property type="evidence" value="ECO:0007669"/>
    <property type="project" value="UniProtKB-UniRule"/>
</dbReference>
<evidence type="ECO:0000256" key="1">
    <source>
        <dbReference type="ARBA" id="ARBA00004370"/>
    </source>
</evidence>
<feature type="chain" id="PRO_5020978619" description="Protein kinase domain-containing protein" evidence="10">
    <location>
        <begin position="26"/>
        <end position="506"/>
    </location>
</feature>
<evidence type="ECO:0000256" key="2">
    <source>
        <dbReference type="ARBA" id="ARBA00022614"/>
    </source>
</evidence>
<dbReference type="SUPFAM" id="SSF52058">
    <property type="entry name" value="L domain-like"/>
    <property type="match status" value="1"/>
</dbReference>
<dbReference type="InterPro" id="IPR013210">
    <property type="entry name" value="LRR_N_plant-typ"/>
</dbReference>
<feature type="transmembrane region" description="Helical" evidence="9">
    <location>
        <begin position="238"/>
        <end position="262"/>
    </location>
</feature>
<keyword evidence="8" id="KW-0547">Nucleotide-binding</keyword>
<dbReference type="InterPro" id="IPR000719">
    <property type="entry name" value="Prot_kinase_dom"/>
</dbReference>
<dbReference type="PROSITE" id="PS00107">
    <property type="entry name" value="PROTEIN_KINASE_ATP"/>
    <property type="match status" value="1"/>
</dbReference>
<evidence type="ECO:0000256" key="10">
    <source>
        <dbReference type="SAM" id="SignalP"/>
    </source>
</evidence>
<keyword evidence="7 9" id="KW-0472">Membrane</keyword>
<keyword evidence="8" id="KW-0067">ATP-binding</keyword>
<sequence length="506" mass="55569">MVARKKNALFCCVGLLICLWNTAHGELTATGVNFEVEALIGIKASLHDPHDVLKWDEHSVDPCSWIMVTCSPDGFVITLGAPSQSLSGTLSPSIGNLTNLQSLLLQDNNISGHIPAELGKLPKLKTIDLSSNNFSGQIPSTLSNLNSLHYLRLNNNSLNGAIPASLANMTQLSFLDLSYNNLNTPVPPVHAKTFNIVGNTLICGTEQGCAGTTPVPQSLAVHNSQNSQPSGNSKSHKIALAFGSSLGCICLLVLGFGFILWWRQRHNQQIFFDINEHHHEELNLGNLRRFQFKELQIATSNFSSKNLIGKGGFGNVYKGRLQDGTVVAVKRLKDGNAIGGEIQFQTEVEMISLAVHRNLLRLYGLCMTTTERLLVYPYMSNGSVATRLKGNASIKIALQLVKKIHQEKKLELLVDKDLKSNYDPIELDETVQVALLCTQNLPSHRPKMSEVVRMLEGDGLAEKWEASQRAEATRTRTIEFSSSERYSDLTDDSSLLVQAMELSGPR</sequence>
<evidence type="ECO:0000256" key="3">
    <source>
        <dbReference type="ARBA" id="ARBA00022692"/>
    </source>
</evidence>
<keyword evidence="5" id="KW-0677">Repeat</keyword>
<dbReference type="SUPFAM" id="SSF56112">
    <property type="entry name" value="Protein kinase-like (PK-like)"/>
    <property type="match status" value="1"/>
</dbReference>
<dbReference type="GO" id="GO:0016020">
    <property type="term" value="C:membrane"/>
    <property type="evidence" value="ECO:0007669"/>
    <property type="project" value="UniProtKB-SubCell"/>
</dbReference>
<dbReference type="InterPro" id="IPR017441">
    <property type="entry name" value="Protein_kinase_ATP_BS"/>
</dbReference>
<comment type="subcellular location">
    <subcellularLocation>
        <location evidence="1">Membrane</location>
    </subcellularLocation>
</comment>
<dbReference type="InterPro" id="IPR032675">
    <property type="entry name" value="LRR_dom_sf"/>
</dbReference>
<dbReference type="InterPro" id="IPR011009">
    <property type="entry name" value="Kinase-like_dom_sf"/>
</dbReference>
<dbReference type="Pfam" id="PF07714">
    <property type="entry name" value="PK_Tyr_Ser-Thr"/>
    <property type="match status" value="1"/>
</dbReference>
<evidence type="ECO:0000259" key="11">
    <source>
        <dbReference type="PROSITE" id="PS50011"/>
    </source>
</evidence>
<dbReference type="FunFam" id="3.80.10.10:FF:000021">
    <property type="entry name" value="Putative LRR receptor-like serine/threonine-protein kinase"/>
    <property type="match status" value="1"/>
</dbReference>
<feature type="signal peptide" evidence="10">
    <location>
        <begin position="1"/>
        <end position="25"/>
    </location>
</feature>
<evidence type="ECO:0000256" key="6">
    <source>
        <dbReference type="ARBA" id="ARBA00022989"/>
    </source>
</evidence>
<dbReference type="PROSITE" id="PS50011">
    <property type="entry name" value="PROTEIN_KINASE_DOM"/>
    <property type="match status" value="1"/>
</dbReference>
<evidence type="ECO:0000313" key="12">
    <source>
        <dbReference type="EMBL" id="TKS15058.1"/>
    </source>
</evidence>
<evidence type="ECO:0000256" key="7">
    <source>
        <dbReference type="ARBA" id="ARBA00023136"/>
    </source>
</evidence>
<dbReference type="InterPro" id="IPR001245">
    <property type="entry name" value="Ser-Thr/Tyr_kinase_cat_dom"/>
</dbReference>
<comment type="caution">
    <text evidence="12">The sequence shown here is derived from an EMBL/GenBank/DDBJ whole genome shotgun (WGS) entry which is preliminary data.</text>
</comment>
<dbReference type="Gene3D" id="3.80.10.10">
    <property type="entry name" value="Ribonuclease Inhibitor"/>
    <property type="match status" value="1"/>
</dbReference>
<feature type="binding site" evidence="8">
    <location>
        <position position="330"/>
    </location>
    <ligand>
        <name>ATP</name>
        <dbReference type="ChEBI" id="CHEBI:30616"/>
    </ligand>
</feature>
<organism evidence="12">
    <name type="scientific">Populus alba</name>
    <name type="common">White poplar</name>
    <dbReference type="NCBI Taxonomy" id="43335"/>
    <lineage>
        <taxon>Eukaryota</taxon>
        <taxon>Viridiplantae</taxon>
        <taxon>Streptophyta</taxon>
        <taxon>Embryophyta</taxon>
        <taxon>Tracheophyta</taxon>
        <taxon>Spermatophyta</taxon>
        <taxon>Magnoliopsida</taxon>
        <taxon>eudicotyledons</taxon>
        <taxon>Gunneridae</taxon>
        <taxon>Pentapetalae</taxon>
        <taxon>rosids</taxon>
        <taxon>fabids</taxon>
        <taxon>Malpighiales</taxon>
        <taxon>Salicaceae</taxon>
        <taxon>Saliceae</taxon>
        <taxon>Populus</taxon>
    </lineage>
</organism>
<dbReference type="Gene3D" id="1.10.510.10">
    <property type="entry name" value="Transferase(Phosphotransferase) domain 1"/>
    <property type="match status" value="1"/>
</dbReference>